<evidence type="ECO:0000313" key="3">
    <source>
        <dbReference type="Proteomes" id="UP000464507"/>
    </source>
</evidence>
<gene>
    <name evidence="2" type="ORF">BHD05_13580</name>
</gene>
<dbReference type="EMBL" id="CP017146">
    <property type="protein sequence ID" value="QHO71206.1"/>
    <property type="molecule type" value="Genomic_DNA"/>
</dbReference>
<feature type="transmembrane region" description="Helical" evidence="1">
    <location>
        <begin position="86"/>
        <end position="110"/>
    </location>
</feature>
<organism evidence="2 3">
    <name type="scientific">Marisediminicola antarctica</name>
    <dbReference type="NCBI Taxonomy" id="674079"/>
    <lineage>
        <taxon>Bacteria</taxon>
        <taxon>Bacillati</taxon>
        <taxon>Actinomycetota</taxon>
        <taxon>Actinomycetes</taxon>
        <taxon>Micrococcales</taxon>
        <taxon>Microbacteriaceae</taxon>
        <taxon>Marisediminicola</taxon>
    </lineage>
</organism>
<dbReference type="Pfam" id="PF19853">
    <property type="entry name" value="DUF6328"/>
    <property type="match status" value="1"/>
</dbReference>
<feature type="transmembrane region" description="Helical" evidence="1">
    <location>
        <begin position="12"/>
        <end position="31"/>
    </location>
</feature>
<keyword evidence="1" id="KW-0472">Membrane</keyword>
<dbReference type="InterPro" id="IPR046291">
    <property type="entry name" value="DUF6328"/>
</dbReference>
<dbReference type="AlphaFoldDB" id="A0A7L5AMA0"/>
<protein>
    <recommendedName>
        <fullName evidence="4">Sodium:proton antiporter</fullName>
    </recommendedName>
</protein>
<proteinExistence type="predicted"/>
<accession>A0A7L5AMA0</accession>
<dbReference type="Proteomes" id="UP000464507">
    <property type="component" value="Chromosome"/>
</dbReference>
<keyword evidence="3" id="KW-1185">Reference proteome</keyword>
<feature type="transmembrane region" description="Helical" evidence="1">
    <location>
        <begin position="116"/>
        <end position="136"/>
    </location>
</feature>
<evidence type="ECO:0008006" key="4">
    <source>
        <dbReference type="Google" id="ProtNLM"/>
    </source>
</evidence>
<sequence length="160" mass="17210">MRRNWNEILQELRVTQTGSQIITGFLLTLPFQQRFSELDTFQVSVYLVLVVLAALTTSVSLLPVSVHRTLFRRGAKDELVGVGNRVLKVVLVGVATVLAGTVLLIFDVVLGRTAGFIAGGFLLALMIGTAVTLPIVSNRLGVSPDQQRGEGGGPGPEKER</sequence>
<reference evidence="2 3" key="1">
    <citation type="submission" date="2016-09" db="EMBL/GenBank/DDBJ databases">
        <title>Complete genome sequence of microbes from the polar regions.</title>
        <authorList>
            <person name="Liao L."/>
            <person name="Chen B."/>
        </authorList>
    </citation>
    <scope>NUCLEOTIDE SEQUENCE [LARGE SCALE GENOMIC DNA]</scope>
    <source>
        <strain evidence="2 3">ZS314</strain>
    </source>
</reference>
<dbReference type="KEGG" id="mant:BHD05_13580"/>
<evidence type="ECO:0000256" key="1">
    <source>
        <dbReference type="SAM" id="Phobius"/>
    </source>
</evidence>
<name>A0A7L5AMA0_9MICO</name>
<keyword evidence="1" id="KW-0812">Transmembrane</keyword>
<feature type="transmembrane region" description="Helical" evidence="1">
    <location>
        <begin position="43"/>
        <end position="66"/>
    </location>
</feature>
<evidence type="ECO:0000313" key="2">
    <source>
        <dbReference type="EMBL" id="QHO71206.1"/>
    </source>
</evidence>
<keyword evidence="1" id="KW-1133">Transmembrane helix</keyword>